<dbReference type="PANTHER" id="PTHR45786:SF74">
    <property type="entry name" value="ATP-DEPENDENT DNA HELICASE"/>
    <property type="match status" value="1"/>
</dbReference>
<dbReference type="AlphaFoldDB" id="A0A371CGY8"/>
<dbReference type="EMBL" id="KZ857760">
    <property type="protein sequence ID" value="RDX39546.1"/>
    <property type="molecule type" value="Genomic_DNA"/>
</dbReference>
<dbReference type="InterPro" id="IPR025476">
    <property type="entry name" value="Helitron_helicase-like"/>
</dbReference>
<gene>
    <name evidence="2" type="ORF">OH76DRAFT_1327772</name>
</gene>
<feature type="domain" description="Helitron helicase-like" evidence="1">
    <location>
        <begin position="287"/>
        <end position="480"/>
    </location>
</feature>
<accession>A0A371CGY8</accession>
<dbReference type="OrthoDB" id="2272314at2759"/>
<evidence type="ECO:0000259" key="1">
    <source>
        <dbReference type="Pfam" id="PF14214"/>
    </source>
</evidence>
<reference evidence="2 3" key="1">
    <citation type="journal article" date="2018" name="Biotechnol. Biofuels">
        <title>Integrative visual omics of the white-rot fungus Polyporus brumalis exposes the biotechnological potential of its oxidative enzymes for delignifying raw plant biomass.</title>
        <authorList>
            <person name="Miyauchi S."/>
            <person name="Rancon A."/>
            <person name="Drula E."/>
            <person name="Hage H."/>
            <person name="Chaduli D."/>
            <person name="Favel A."/>
            <person name="Grisel S."/>
            <person name="Henrissat B."/>
            <person name="Herpoel-Gimbert I."/>
            <person name="Ruiz-Duenas F.J."/>
            <person name="Chevret D."/>
            <person name="Hainaut M."/>
            <person name="Lin J."/>
            <person name="Wang M."/>
            <person name="Pangilinan J."/>
            <person name="Lipzen A."/>
            <person name="Lesage-Meessen L."/>
            <person name="Navarro D."/>
            <person name="Riley R."/>
            <person name="Grigoriev I.V."/>
            <person name="Zhou S."/>
            <person name="Raouche S."/>
            <person name="Rosso M.N."/>
        </authorList>
    </citation>
    <scope>NUCLEOTIDE SEQUENCE [LARGE SCALE GENOMIC DNA]</scope>
    <source>
        <strain evidence="2 3">BRFM 1820</strain>
    </source>
</reference>
<evidence type="ECO:0000313" key="3">
    <source>
        <dbReference type="Proteomes" id="UP000256964"/>
    </source>
</evidence>
<name>A0A371CGY8_9APHY</name>
<feature type="non-terminal residue" evidence="2">
    <location>
        <position position="490"/>
    </location>
</feature>
<organism evidence="2 3">
    <name type="scientific">Lentinus brumalis</name>
    <dbReference type="NCBI Taxonomy" id="2498619"/>
    <lineage>
        <taxon>Eukaryota</taxon>
        <taxon>Fungi</taxon>
        <taxon>Dikarya</taxon>
        <taxon>Basidiomycota</taxon>
        <taxon>Agaricomycotina</taxon>
        <taxon>Agaricomycetes</taxon>
        <taxon>Polyporales</taxon>
        <taxon>Polyporaceae</taxon>
        <taxon>Lentinus</taxon>
    </lineage>
</organism>
<sequence>MNVVCSHCGALHWYDESLSNSSRRNPKFGVCCLQGQVSLPLPSLPPQPLRDLMNGAHPRSRHFMENIRRYNMAFAFASTGVHTREQITTGPYSFVLHGEMNHRIGSLLPSANLNGVVPAASYAQLYIYDPQAATDVRRGNNILSGLDQNIMAELHDLMTRVNPLVQVYKMTYEWFMAQPAEQRNTVHARIVLQPTEDPRRYNLPTAQEIAAIIPGSGENENVDKHRQIILRLKGGPLQEISHLNPLYAPLHYVLLFPRGEQGWHLTIPSNAGPNGNVRAEHVTERCYYAYVLHPRYIAQPEISYLFRGGRLLQQYMVDAWASIESSLLYWIRTHQKDIRADLYRGLLDAVTSSDQPVDLAQQGQRIVLPATHHGSTRHMYQLFQDSMAICRRYRKPDIFLTMTANPKWPEVEAALLELAGGNPGRKQTAADRPDIVARVFQLKKKALLKMIKDGFFGGLAADVYTIEFQKRGLPHMHLLIFLRDTDKIRD</sequence>
<proteinExistence type="predicted"/>
<keyword evidence="3" id="KW-1185">Reference proteome</keyword>
<dbReference type="STRING" id="139420.A0A371CGY8"/>
<protein>
    <recommendedName>
        <fullName evidence="1">Helitron helicase-like domain-containing protein</fullName>
    </recommendedName>
</protein>
<dbReference type="PANTHER" id="PTHR45786">
    <property type="entry name" value="DNA BINDING PROTEIN-LIKE"/>
    <property type="match status" value="1"/>
</dbReference>
<evidence type="ECO:0000313" key="2">
    <source>
        <dbReference type="EMBL" id="RDX39546.1"/>
    </source>
</evidence>
<dbReference type="Proteomes" id="UP000256964">
    <property type="component" value="Unassembled WGS sequence"/>
</dbReference>
<dbReference type="Pfam" id="PF14214">
    <property type="entry name" value="Helitron_like_N"/>
    <property type="match status" value="1"/>
</dbReference>